<reference evidence="1 2" key="1">
    <citation type="submission" date="2020-09" db="EMBL/GenBank/DDBJ databases">
        <title>Biosynthesis of the nuclear factor of activated T cells inhibitor NFAT-133 and its congeners in Streptomyces pactum.</title>
        <authorList>
            <person name="Zhou W."/>
            <person name="Posri P."/>
            <person name="Abugrain M.E."/>
            <person name="Weisberg A.J."/>
            <person name="Chang J.H."/>
            <person name="Mahmud T."/>
        </authorList>
    </citation>
    <scope>NUCLEOTIDE SEQUENCE [LARGE SCALE GENOMIC DNA]</scope>
    <source>
        <strain evidence="1 2">ATCC 27456</strain>
    </source>
</reference>
<evidence type="ECO:0000313" key="1">
    <source>
        <dbReference type="EMBL" id="MBH5333341.1"/>
    </source>
</evidence>
<keyword evidence="2" id="KW-1185">Reference proteome</keyword>
<comment type="caution">
    <text evidence="1">The sequence shown here is derived from an EMBL/GenBank/DDBJ whole genome shotgun (WGS) entry which is preliminary data.</text>
</comment>
<dbReference type="RefSeq" id="WP_197987175.1">
    <property type="nucleotide sequence ID" value="NZ_JACYXC010000001.1"/>
</dbReference>
<proteinExistence type="predicted"/>
<gene>
    <name evidence="1" type="ORF">IHE55_00400</name>
</gene>
<protein>
    <submittedName>
        <fullName evidence="1">Uncharacterized protein</fullName>
    </submittedName>
</protein>
<accession>A0ABS0NDV9</accession>
<dbReference type="Proteomes" id="UP000807371">
    <property type="component" value="Unassembled WGS sequence"/>
</dbReference>
<sequence>MALPGFTGGMSVYRTGRSYRGGPRRTGAGGGAALVPQLRSFCQMECGVECRNYCKTQYNPARCMADCMGPCVCQCETPDAKYCYDR</sequence>
<evidence type="ECO:0000313" key="2">
    <source>
        <dbReference type="Proteomes" id="UP000807371"/>
    </source>
</evidence>
<organism evidence="1 2">
    <name type="scientific">Streptomyces pactum</name>
    <dbReference type="NCBI Taxonomy" id="68249"/>
    <lineage>
        <taxon>Bacteria</taxon>
        <taxon>Bacillati</taxon>
        <taxon>Actinomycetota</taxon>
        <taxon>Actinomycetes</taxon>
        <taxon>Kitasatosporales</taxon>
        <taxon>Streptomycetaceae</taxon>
        <taxon>Streptomyces</taxon>
    </lineage>
</organism>
<dbReference type="EMBL" id="JACYXC010000001">
    <property type="protein sequence ID" value="MBH5333341.1"/>
    <property type="molecule type" value="Genomic_DNA"/>
</dbReference>
<name>A0ABS0NDV9_9ACTN</name>